<sequence length="112" mass="12278">MEQRKRAAAAVALCCMLILLPAVELQQVGAMSKFCRCYTRCYPDCRWSLPRFICVLKCMDDCSPSNKNVATGGDCHSFCLLTICGMAMNGAADAASCVDDCTKNPNLYTKFL</sequence>
<dbReference type="OMA" id="TICGMAM"/>
<feature type="chain" id="PRO_5003774586" description="Acidic protein" evidence="1">
    <location>
        <begin position="26"/>
        <end position="112"/>
    </location>
</feature>
<dbReference type="PANTHER" id="PTHR36483:SF1">
    <property type="entry name" value="OS02G0130700 PROTEIN"/>
    <property type="match status" value="1"/>
</dbReference>
<accession>J3NCK8</accession>
<evidence type="ECO:0000313" key="3">
    <source>
        <dbReference type="Proteomes" id="UP000006038"/>
    </source>
</evidence>
<keyword evidence="1" id="KW-0732">Signal</keyword>
<dbReference type="KEGG" id="obr:121055977"/>
<evidence type="ECO:0008006" key="4">
    <source>
        <dbReference type="Google" id="ProtNLM"/>
    </source>
</evidence>
<keyword evidence="3" id="KW-1185">Reference proteome</keyword>
<reference evidence="2" key="2">
    <citation type="submission" date="2013-04" db="UniProtKB">
        <authorList>
            <consortium name="EnsemblPlants"/>
        </authorList>
    </citation>
    <scope>IDENTIFICATION</scope>
</reference>
<protein>
    <recommendedName>
        <fullName evidence="4">Acidic protein</fullName>
    </recommendedName>
</protein>
<evidence type="ECO:0000313" key="2">
    <source>
        <dbReference type="EnsemblPlants" id="OB12G17160.1"/>
    </source>
</evidence>
<dbReference type="EnsemblPlants" id="OB12G17160.1">
    <property type="protein sequence ID" value="OB12G17160.1"/>
    <property type="gene ID" value="OB12G17160"/>
</dbReference>
<dbReference type="AlphaFoldDB" id="J3NCK8"/>
<dbReference type="Proteomes" id="UP000006038">
    <property type="component" value="Chromosome 12"/>
</dbReference>
<gene>
    <name evidence="2" type="primary">LOC121055977</name>
</gene>
<dbReference type="GeneID" id="121055977"/>
<dbReference type="HOGENOM" id="CLU_146290_1_0_1"/>
<proteinExistence type="predicted"/>
<organism evidence="2">
    <name type="scientific">Oryza brachyantha</name>
    <name type="common">malo sina</name>
    <dbReference type="NCBI Taxonomy" id="4533"/>
    <lineage>
        <taxon>Eukaryota</taxon>
        <taxon>Viridiplantae</taxon>
        <taxon>Streptophyta</taxon>
        <taxon>Embryophyta</taxon>
        <taxon>Tracheophyta</taxon>
        <taxon>Spermatophyta</taxon>
        <taxon>Magnoliopsida</taxon>
        <taxon>Liliopsida</taxon>
        <taxon>Poales</taxon>
        <taxon>Poaceae</taxon>
        <taxon>BOP clade</taxon>
        <taxon>Oryzoideae</taxon>
        <taxon>Oryzeae</taxon>
        <taxon>Oryzinae</taxon>
        <taxon>Oryza</taxon>
    </lineage>
</organism>
<reference evidence="2" key="1">
    <citation type="journal article" date="2013" name="Nat. Commun.">
        <title>Whole-genome sequencing of Oryza brachyantha reveals mechanisms underlying Oryza genome evolution.</title>
        <authorList>
            <person name="Chen J."/>
            <person name="Huang Q."/>
            <person name="Gao D."/>
            <person name="Wang J."/>
            <person name="Lang Y."/>
            <person name="Liu T."/>
            <person name="Li B."/>
            <person name="Bai Z."/>
            <person name="Luis Goicoechea J."/>
            <person name="Liang C."/>
            <person name="Chen C."/>
            <person name="Zhang W."/>
            <person name="Sun S."/>
            <person name="Liao Y."/>
            <person name="Zhang X."/>
            <person name="Yang L."/>
            <person name="Song C."/>
            <person name="Wang M."/>
            <person name="Shi J."/>
            <person name="Liu G."/>
            <person name="Liu J."/>
            <person name="Zhou H."/>
            <person name="Zhou W."/>
            <person name="Yu Q."/>
            <person name="An N."/>
            <person name="Chen Y."/>
            <person name="Cai Q."/>
            <person name="Wang B."/>
            <person name="Liu B."/>
            <person name="Min J."/>
            <person name="Huang Y."/>
            <person name="Wu H."/>
            <person name="Li Z."/>
            <person name="Zhang Y."/>
            <person name="Yin Y."/>
            <person name="Song W."/>
            <person name="Jiang J."/>
            <person name="Jackson S.A."/>
            <person name="Wing R.A."/>
            <person name="Wang J."/>
            <person name="Chen M."/>
        </authorList>
    </citation>
    <scope>NUCLEOTIDE SEQUENCE [LARGE SCALE GENOMIC DNA]</scope>
    <source>
        <strain evidence="2">cv. IRGC 101232</strain>
    </source>
</reference>
<feature type="signal peptide" evidence="1">
    <location>
        <begin position="1"/>
        <end position="25"/>
    </location>
</feature>
<dbReference type="Gramene" id="OB12G17160.1">
    <property type="protein sequence ID" value="OB12G17160.1"/>
    <property type="gene ID" value="OB12G17160"/>
</dbReference>
<dbReference type="RefSeq" id="XP_040385324.1">
    <property type="nucleotide sequence ID" value="XM_040529390.1"/>
</dbReference>
<dbReference type="PANTHER" id="PTHR36483">
    <property type="entry name" value="OS02G0130700 PROTEIN"/>
    <property type="match status" value="1"/>
</dbReference>
<evidence type="ECO:0000256" key="1">
    <source>
        <dbReference type="SAM" id="SignalP"/>
    </source>
</evidence>
<dbReference type="OrthoDB" id="685537at2759"/>
<dbReference type="eggNOG" id="ENOG502R3VT">
    <property type="taxonomic scope" value="Eukaryota"/>
</dbReference>
<name>J3NCK8_ORYBR</name>